<feature type="region of interest" description="Disordered" evidence="1">
    <location>
        <begin position="23"/>
        <end position="59"/>
    </location>
</feature>
<feature type="chain" id="PRO_5039090465" description="Lipoprotein" evidence="2">
    <location>
        <begin position="20"/>
        <end position="257"/>
    </location>
</feature>
<reference evidence="3" key="1">
    <citation type="submission" date="2017-09" db="EMBL/GenBank/DDBJ databases">
        <title>Sequences of three plasmids isolated from Bacillus glycinfermentans NCCP 15922.</title>
        <authorList>
            <person name="Yu W.-S."/>
            <person name="Do H.-N."/>
            <person name="Cheong H.-M."/>
            <person name="Hwang K.-J."/>
        </authorList>
    </citation>
    <scope>NUCLEOTIDE SEQUENCE</scope>
    <source>
        <strain evidence="3">KBN06P03352</strain>
        <plasmid evidence="3">unnamed1</plasmid>
    </source>
</reference>
<protein>
    <recommendedName>
        <fullName evidence="4">Lipoprotein</fullName>
    </recommendedName>
</protein>
<dbReference type="PROSITE" id="PS51257">
    <property type="entry name" value="PROKAR_LIPOPROTEIN"/>
    <property type="match status" value="1"/>
</dbReference>
<keyword evidence="3" id="KW-0614">Plasmid</keyword>
<geneLocation type="plasmid" evidence="3">
    <name>unnamed1</name>
</geneLocation>
<feature type="region of interest" description="Disordered" evidence="1">
    <location>
        <begin position="78"/>
        <end position="105"/>
    </location>
</feature>
<dbReference type="RefSeq" id="WP_172691957.1">
    <property type="nucleotide sequence ID" value="NZ_MF996509.1"/>
</dbReference>
<sequence length="257" mass="29647">MRKLGVICLIIGLVFSVYGCSESKDTAKETKQVSDSNESKEDKNKKSTSTEDTKDAPKIDENCAEVYSKEECEQFATYSQSSEGKEEAEASKKKAAEKNSTELSEKEVYEKMESVLNQWGGSSEKLVPAPYEKGMVQKRPDGLYYIHSSYELRGMPKGDEIYEFEMLVSDTFELIDAYLPGTYGRFSRPMKYDELNEYFRKQAEKEAIEKAQETPEDRERKKQEAEQKEKERQKVMEDIYGEEKVIDMDKETFGENK</sequence>
<evidence type="ECO:0000256" key="2">
    <source>
        <dbReference type="SAM" id="SignalP"/>
    </source>
</evidence>
<feature type="region of interest" description="Disordered" evidence="1">
    <location>
        <begin position="206"/>
        <end position="257"/>
    </location>
</feature>
<feature type="signal peptide" evidence="2">
    <location>
        <begin position="1"/>
        <end position="19"/>
    </location>
</feature>
<dbReference type="AlphaFoldDB" id="A0A2I7ZJT0"/>
<feature type="compositionally biased region" description="Basic and acidic residues" evidence="1">
    <location>
        <begin position="83"/>
        <end position="105"/>
    </location>
</feature>
<evidence type="ECO:0008006" key="4">
    <source>
        <dbReference type="Google" id="ProtNLM"/>
    </source>
</evidence>
<organism evidence="3">
    <name type="scientific">Bacillus glycinifermentans</name>
    <dbReference type="NCBI Taxonomy" id="1664069"/>
    <lineage>
        <taxon>Bacteria</taxon>
        <taxon>Bacillati</taxon>
        <taxon>Bacillota</taxon>
        <taxon>Bacilli</taxon>
        <taxon>Bacillales</taxon>
        <taxon>Bacillaceae</taxon>
        <taxon>Bacillus</taxon>
    </lineage>
</organism>
<dbReference type="EMBL" id="MF996509">
    <property type="protein sequence ID" value="AUS92794.1"/>
    <property type="molecule type" value="Genomic_DNA"/>
</dbReference>
<accession>A0A2I7ZJT0</accession>
<name>A0A2I7ZJT0_9BACI</name>
<evidence type="ECO:0000313" key="3">
    <source>
        <dbReference type="EMBL" id="AUS92794.1"/>
    </source>
</evidence>
<proteinExistence type="predicted"/>
<evidence type="ECO:0000256" key="1">
    <source>
        <dbReference type="SAM" id="MobiDB-lite"/>
    </source>
</evidence>
<keyword evidence="2" id="KW-0732">Signal</keyword>